<evidence type="ECO:0000313" key="14">
    <source>
        <dbReference type="EMBL" id="TEB28861.1"/>
    </source>
</evidence>
<evidence type="ECO:0000256" key="2">
    <source>
        <dbReference type="ARBA" id="ARBA00004613"/>
    </source>
</evidence>
<name>A0A4Y7T4B1_COPMI</name>
<dbReference type="STRING" id="71717.A0A4Y7T4B1"/>
<dbReference type="Proteomes" id="UP000298030">
    <property type="component" value="Unassembled WGS sequence"/>
</dbReference>
<evidence type="ECO:0000256" key="11">
    <source>
        <dbReference type="ARBA" id="ARBA00046340"/>
    </source>
</evidence>
<evidence type="ECO:0000256" key="7">
    <source>
        <dbReference type="ARBA" id="ARBA00023008"/>
    </source>
</evidence>
<evidence type="ECO:0000256" key="9">
    <source>
        <dbReference type="ARBA" id="ARBA00023157"/>
    </source>
</evidence>
<dbReference type="OrthoDB" id="2019572at2759"/>
<keyword evidence="9" id="KW-1015">Disulfide bond</keyword>
<keyword evidence="10" id="KW-0325">Glycoprotein</keyword>
<evidence type="ECO:0000256" key="10">
    <source>
        <dbReference type="ARBA" id="ARBA00023180"/>
    </source>
</evidence>
<keyword evidence="4" id="KW-0479">Metal-binding</keyword>
<organism evidence="14 15">
    <name type="scientific">Coprinellus micaceus</name>
    <name type="common">Glistening ink-cap mushroom</name>
    <name type="synonym">Coprinus micaceus</name>
    <dbReference type="NCBI Taxonomy" id="71717"/>
    <lineage>
        <taxon>Eukaryota</taxon>
        <taxon>Fungi</taxon>
        <taxon>Dikarya</taxon>
        <taxon>Basidiomycota</taxon>
        <taxon>Agaricomycotina</taxon>
        <taxon>Agaricomycetes</taxon>
        <taxon>Agaricomycetidae</taxon>
        <taxon>Agaricales</taxon>
        <taxon>Agaricineae</taxon>
        <taxon>Psathyrellaceae</taxon>
        <taxon>Coprinellus</taxon>
    </lineage>
</organism>
<comment type="subcellular location">
    <subcellularLocation>
        <location evidence="2">Secreted</location>
    </subcellularLocation>
</comment>
<keyword evidence="8" id="KW-0503">Monooxygenase</keyword>
<reference evidence="14 15" key="1">
    <citation type="journal article" date="2019" name="Nat. Ecol. Evol.">
        <title>Megaphylogeny resolves global patterns of mushroom evolution.</title>
        <authorList>
            <person name="Varga T."/>
            <person name="Krizsan K."/>
            <person name="Foldi C."/>
            <person name="Dima B."/>
            <person name="Sanchez-Garcia M."/>
            <person name="Sanchez-Ramirez S."/>
            <person name="Szollosi G.J."/>
            <person name="Szarkandi J.G."/>
            <person name="Papp V."/>
            <person name="Albert L."/>
            <person name="Andreopoulos W."/>
            <person name="Angelini C."/>
            <person name="Antonin V."/>
            <person name="Barry K.W."/>
            <person name="Bougher N.L."/>
            <person name="Buchanan P."/>
            <person name="Buyck B."/>
            <person name="Bense V."/>
            <person name="Catcheside P."/>
            <person name="Chovatia M."/>
            <person name="Cooper J."/>
            <person name="Damon W."/>
            <person name="Desjardin D."/>
            <person name="Finy P."/>
            <person name="Geml J."/>
            <person name="Haridas S."/>
            <person name="Hughes K."/>
            <person name="Justo A."/>
            <person name="Karasinski D."/>
            <person name="Kautmanova I."/>
            <person name="Kiss B."/>
            <person name="Kocsube S."/>
            <person name="Kotiranta H."/>
            <person name="LaButti K.M."/>
            <person name="Lechner B.E."/>
            <person name="Liimatainen K."/>
            <person name="Lipzen A."/>
            <person name="Lukacs Z."/>
            <person name="Mihaltcheva S."/>
            <person name="Morgado L.N."/>
            <person name="Niskanen T."/>
            <person name="Noordeloos M.E."/>
            <person name="Ohm R.A."/>
            <person name="Ortiz-Santana B."/>
            <person name="Ovrebo C."/>
            <person name="Racz N."/>
            <person name="Riley R."/>
            <person name="Savchenko A."/>
            <person name="Shiryaev A."/>
            <person name="Soop K."/>
            <person name="Spirin V."/>
            <person name="Szebenyi C."/>
            <person name="Tomsovsky M."/>
            <person name="Tulloss R.E."/>
            <person name="Uehling J."/>
            <person name="Grigoriev I.V."/>
            <person name="Vagvolgyi C."/>
            <person name="Papp T."/>
            <person name="Martin F.M."/>
            <person name="Miettinen O."/>
            <person name="Hibbett D.S."/>
            <person name="Nagy L.G."/>
        </authorList>
    </citation>
    <scope>NUCLEOTIDE SEQUENCE [LARGE SCALE GENOMIC DNA]</scope>
    <source>
        <strain evidence="14 15">FP101781</strain>
    </source>
</reference>
<keyword evidence="15" id="KW-1185">Reference proteome</keyword>
<dbReference type="EMBL" id="QPFP01000030">
    <property type="protein sequence ID" value="TEB28861.1"/>
    <property type="molecule type" value="Genomic_DNA"/>
</dbReference>
<dbReference type="InterPro" id="IPR054497">
    <property type="entry name" value="LPMO_AA14"/>
</dbReference>
<sequence>MVWGNSAHNVWILLVWWGLLASRLVGGHVAAWHKGMYCLNGTTPGPEDDLDTNDAVNPLFNLSRSDWWMHHVNKCDEFPPNEGNFLELPAGESFVVELAVNRAFTSLSYGGSRTNVFPDGEEHPRLGETQEGKSAEGCISLFNIHTMNESMAAGTAFAISYESDIARVTPENLVVFTVLYHTPWRRIAEYQVPMLPACPEGGCHCAWGWVADGCGEPNMYMQPFKCKVVGQTGSRALAPAVAPVWCEDDRSKCVTGPKQMVFWNQQEGSNVFVSGFDLSGRNRAPAYNNKMGFANGAQPDIFLEEGSAPPSYVEPGPSDTPVGYPGPEPTGTDTRTSDAISWRFGGTVWTHTTILFTCTLLSLAPIC</sequence>
<dbReference type="Pfam" id="PF22810">
    <property type="entry name" value="LPMO_AA14"/>
    <property type="match status" value="1"/>
</dbReference>
<feature type="signal peptide" evidence="13">
    <location>
        <begin position="1"/>
        <end position="27"/>
    </location>
</feature>
<keyword evidence="6" id="KW-0560">Oxidoreductase</keyword>
<evidence type="ECO:0000256" key="5">
    <source>
        <dbReference type="ARBA" id="ARBA00022729"/>
    </source>
</evidence>
<evidence type="ECO:0000256" key="8">
    <source>
        <dbReference type="ARBA" id="ARBA00023033"/>
    </source>
</evidence>
<dbReference type="GO" id="GO:0046872">
    <property type="term" value="F:metal ion binding"/>
    <property type="evidence" value="ECO:0007669"/>
    <property type="project" value="UniProtKB-KW"/>
</dbReference>
<dbReference type="AlphaFoldDB" id="A0A4Y7T4B1"/>
<evidence type="ECO:0000256" key="3">
    <source>
        <dbReference type="ARBA" id="ARBA00022525"/>
    </source>
</evidence>
<keyword evidence="3" id="KW-0964">Secreted</keyword>
<feature type="region of interest" description="Disordered" evidence="12">
    <location>
        <begin position="306"/>
        <end position="337"/>
    </location>
</feature>
<dbReference type="GO" id="GO:0005576">
    <property type="term" value="C:extracellular region"/>
    <property type="evidence" value="ECO:0007669"/>
    <property type="project" value="UniProtKB-SubCell"/>
</dbReference>
<protein>
    <submittedName>
        <fullName evidence="14">Uncharacterized protein</fullName>
    </submittedName>
</protein>
<gene>
    <name evidence="14" type="ORF">FA13DRAFT_1735368</name>
</gene>
<comment type="cofactor">
    <cofactor evidence="1">
        <name>Cu(2+)</name>
        <dbReference type="ChEBI" id="CHEBI:29036"/>
    </cofactor>
</comment>
<proteinExistence type="inferred from homology"/>
<dbReference type="GO" id="GO:0004497">
    <property type="term" value="F:monooxygenase activity"/>
    <property type="evidence" value="ECO:0007669"/>
    <property type="project" value="UniProtKB-KW"/>
</dbReference>
<evidence type="ECO:0000256" key="4">
    <source>
        <dbReference type="ARBA" id="ARBA00022723"/>
    </source>
</evidence>
<keyword evidence="7" id="KW-0186">Copper</keyword>
<comment type="caution">
    <text evidence="14">The sequence shown here is derived from an EMBL/GenBank/DDBJ whole genome shotgun (WGS) entry which is preliminary data.</text>
</comment>
<evidence type="ECO:0000313" key="15">
    <source>
        <dbReference type="Proteomes" id="UP000298030"/>
    </source>
</evidence>
<keyword evidence="5 13" id="KW-0732">Signal</keyword>
<feature type="chain" id="PRO_5021397519" evidence="13">
    <location>
        <begin position="28"/>
        <end position="367"/>
    </location>
</feature>
<evidence type="ECO:0000256" key="1">
    <source>
        <dbReference type="ARBA" id="ARBA00001973"/>
    </source>
</evidence>
<accession>A0A4Y7T4B1</accession>
<evidence type="ECO:0000256" key="6">
    <source>
        <dbReference type="ARBA" id="ARBA00023002"/>
    </source>
</evidence>
<evidence type="ECO:0000256" key="13">
    <source>
        <dbReference type="SAM" id="SignalP"/>
    </source>
</evidence>
<evidence type="ECO:0000256" key="12">
    <source>
        <dbReference type="SAM" id="MobiDB-lite"/>
    </source>
</evidence>
<comment type="similarity">
    <text evidence="11">Belongs to the polysaccharide monooxygenase AA14 family.</text>
</comment>